<comment type="similarity">
    <text evidence="1">Belongs to the ATP-dependent AMP-binding enzyme family.</text>
</comment>
<evidence type="ECO:0000256" key="1">
    <source>
        <dbReference type="ARBA" id="ARBA00006432"/>
    </source>
</evidence>
<accession>A0A8C5F8V6</accession>
<keyword evidence="9" id="KW-1133">Transmembrane helix</keyword>
<evidence type="ECO:0000256" key="9">
    <source>
        <dbReference type="SAM" id="Phobius"/>
    </source>
</evidence>
<dbReference type="GO" id="GO:0044539">
    <property type="term" value="P:long-chain fatty acid import into cell"/>
    <property type="evidence" value="ECO:0007669"/>
    <property type="project" value="TreeGrafter"/>
</dbReference>
<evidence type="ECO:0000313" key="11">
    <source>
        <dbReference type="Ensembl" id="ENSGMOP00000017250.2"/>
    </source>
</evidence>
<evidence type="ECO:0000256" key="2">
    <source>
        <dbReference type="ARBA" id="ARBA00022598"/>
    </source>
</evidence>
<dbReference type="GO" id="GO:0005324">
    <property type="term" value="F:long-chain fatty acid transmembrane transporter activity"/>
    <property type="evidence" value="ECO:0007669"/>
    <property type="project" value="TreeGrafter"/>
</dbReference>
<keyword evidence="9" id="KW-0472">Membrane</keyword>
<dbReference type="Gene3D" id="3.30.300.30">
    <property type="match status" value="1"/>
</dbReference>
<name>A0A8C5F8V6_GADMO</name>
<dbReference type="Ensembl" id="ENSGMOT00000017679.2">
    <property type="protein sequence ID" value="ENSGMOP00000017250.2"/>
    <property type="gene ID" value="ENSGMOG00000016076.2"/>
</dbReference>
<dbReference type="PANTHER" id="PTHR43107">
    <property type="entry name" value="LONG-CHAIN FATTY ACID TRANSPORT PROTEIN"/>
    <property type="match status" value="1"/>
</dbReference>
<evidence type="ECO:0000313" key="12">
    <source>
        <dbReference type="Proteomes" id="UP000694546"/>
    </source>
</evidence>
<dbReference type="PROSITE" id="PS00455">
    <property type="entry name" value="AMP_BINDING"/>
    <property type="match status" value="1"/>
</dbReference>
<dbReference type="Gene3D" id="3.40.50.12780">
    <property type="entry name" value="N-terminal domain of ligase-like"/>
    <property type="match status" value="1"/>
</dbReference>
<dbReference type="GeneTree" id="ENSGT00940000164068"/>
<feature type="transmembrane region" description="Helical" evidence="9">
    <location>
        <begin position="45"/>
        <end position="67"/>
    </location>
</feature>
<evidence type="ECO:0000256" key="8">
    <source>
        <dbReference type="ARBA" id="ARBA00048666"/>
    </source>
</evidence>
<dbReference type="PANTHER" id="PTHR43107:SF4">
    <property type="entry name" value="LONG-CHAIN FATTY ACID TRANSPORT PROTEIN 2"/>
    <property type="match status" value="1"/>
</dbReference>
<keyword evidence="2" id="KW-0436">Ligase</keyword>
<dbReference type="GO" id="GO:0005789">
    <property type="term" value="C:endoplasmic reticulum membrane"/>
    <property type="evidence" value="ECO:0007669"/>
    <property type="project" value="TreeGrafter"/>
</dbReference>
<dbReference type="InterPro" id="IPR000873">
    <property type="entry name" value="AMP-dep_synth/lig_dom"/>
</dbReference>
<comment type="catalytic activity">
    <reaction evidence="6">
        <text>a very long-chain fatty acid + ATP + CoA = a very long-chain fatty acyl-CoA + AMP + diphosphate</text>
        <dbReference type="Rhea" id="RHEA:54536"/>
        <dbReference type="ChEBI" id="CHEBI:30616"/>
        <dbReference type="ChEBI" id="CHEBI:33019"/>
        <dbReference type="ChEBI" id="CHEBI:57287"/>
        <dbReference type="ChEBI" id="CHEBI:58950"/>
        <dbReference type="ChEBI" id="CHEBI:138261"/>
        <dbReference type="ChEBI" id="CHEBI:456215"/>
    </reaction>
    <physiologicalReaction direction="left-to-right" evidence="6">
        <dbReference type="Rhea" id="RHEA:54537"/>
    </physiologicalReaction>
</comment>
<evidence type="ECO:0000256" key="7">
    <source>
        <dbReference type="ARBA" id="ARBA00041297"/>
    </source>
</evidence>
<evidence type="ECO:0000256" key="4">
    <source>
        <dbReference type="ARBA" id="ARBA00023098"/>
    </source>
</evidence>
<dbReference type="EC" id="6.2.1.3" evidence="5"/>
<dbReference type="Pfam" id="PF00501">
    <property type="entry name" value="AMP-binding"/>
    <property type="match status" value="1"/>
</dbReference>
<dbReference type="GO" id="GO:0004467">
    <property type="term" value="F:long-chain fatty acid-CoA ligase activity"/>
    <property type="evidence" value="ECO:0007669"/>
    <property type="project" value="UniProtKB-EC"/>
</dbReference>
<evidence type="ECO:0000256" key="6">
    <source>
        <dbReference type="ARBA" id="ARBA00036527"/>
    </source>
</evidence>
<dbReference type="Proteomes" id="UP000694546">
    <property type="component" value="Chromosome 14"/>
</dbReference>
<feature type="transmembrane region" description="Helical" evidence="9">
    <location>
        <begin position="163"/>
        <end position="185"/>
    </location>
</feature>
<dbReference type="InterPro" id="IPR045851">
    <property type="entry name" value="AMP-bd_C_sf"/>
</dbReference>
<dbReference type="OMA" id="YAWLRIN"/>
<dbReference type="AlphaFoldDB" id="A0A8C5F8V6"/>
<evidence type="ECO:0000256" key="5">
    <source>
        <dbReference type="ARBA" id="ARBA00026121"/>
    </source>
</evidence>
<sequence length="662" mass="74090">MVRQFEQEYAEQQPGILFLLLLLLPVDHTTPRWRSKEGNPSARTGISMMQTLFTILSGSAVILLLLYRKFPYFVQDVMHARLNIWISGQRAKFLQTMPYFTVLDRFLELAKKQPAKPFIIFEDELFTYGDGDLQSNKVARALRQHAGLREGDTVALFLGNQPLFVWLLLGLAKLGCAPALMNYGIRASPLLQCLSCTSAKVLIADAGVRGAVEEVLPSLRQKGIRVFILGEACSSEGLEALSDKIQQASDQPLSPQLRAQVKATTPTAYFYTSGTTGLPKATVSTEAKAWAAAFLLTHAHVGAQDRLYLTLPLYHMSGLHAGLHGITVVLKRKFSASQFWADCRRHNVTVILYIGEILRYLCNTPAGADDRRHRVRVVVGNGLRADVWRLFLQRFGKIRITEFYGSSDGNTALMNYPGRVGAVGKVNFYHRRVAPYVLVQFDPEREELVRDAYGLCVQVPTGETGLFLSKITARNPFGGYLNNPEQTERKKVRDVVEKGDLFLNSGDLMKIDEDGFVFFQDRVGDTFRWKGENVATTEVASILTMMDSVLDSNVYGVQLPGHEGRAGMATLTLKEGKTLDCSETFAHISHSLPQFAWPQFIRIQNDPELTGTFKQVKFRLVKEGFDPSTIRDPLFIVDPGRKTYSPLTQDCYDSIWSGKVKL</sequence>
<keyword evidence="4" id="KW-0443">Lipid metabolism</keyword>
<protein>
    <recommendedName>
        <fullName evidence="5">long-chain-fatty-acid--CoA ligase</fullName>
        <ecNumber evidence="5">6.2.1.3</ecNumber>
    </recommendedName>
    <alternativeName>
        <fullName evidence="7">Long-chain-fatty-acid--CoA ligase</fullName>
    </alternativeName>
</protein>
<comment type="catalytic activity">
    <reaction evidence="8">
        <text>tetracosanoate + ATP + CoA = tetracosanoyl-CoA + AMP + diphosphate</text>
        <dbReference type="Rhea" id="RHEA:33639"/>
        <dbReference type="ChEBI" id="CHEBI:30616"/>
        <dbReference type="ChEBI" id="CHEBI:31014"/>
        <dbReference type="ChEBI" id="CHEBI:33019"/>
        <dbReference type="ChEBI" id="CHEBI:57287"/>
        <dbReference type="ChEBI" id="CHEBI:65052"/>
        <dbReference type="ChEBI" id="CHEBI:456215"/>
    </reaction>
    <physiologicalReaction direction="left-to-right" evidence="8">
        <dbReference type="Rhea" id="RHEA:33640"/>
    </physiologicalReaction>
</comment>
<dbReference type="SUPFAM" id="SSF56801">
    <property type="entry name" value="Acetyl-CoA synthetase-like"/>
    <property type="match status" value="1"/>
</dbReference>
<organism evidence="11 12">
    <name type="scientific">Gadus morhua</name>
    <name type="common">Atlantic cod</name>
    <dbReference type="NCBI Taxonomy" id="8049"/>
    <lineage>
        <taxon>Eukaryota</taxon>
        <taxon>Metazoa</taxon>
        <taxon>Chordata</taxon>
        <taxon>Craniata</taxon>
        <taxon>Vertebrata</taxon>
        <taxon>Euteleostomi</taxon>
        <taxon>Actinopterygii</taxon>
        <taxon>Neopterygii</taxon>
        <taxon>Teleostei</taxon>
        <taxon>Neoteleostei</taxon>
        <taxon>Acanthomorphata</taxon>
        <taxon>Zeiogadaria</taxon>
        <taxon>Gadariae</taxon>
        <taxon>Gadiformes</taxon>
        <taxon>Gadoidei</taxon>
        <taxon>Gadidae</taxon>
        <taxon>Gadus</taxon>
    </lineage>
</organism>
<keyword evidence="3" id="KW-0276">Fatty acid metabolism</keyword>
<reference evidence="11" key="1">
    <citation type="submission" date="2025-08" db="UniProtKB">
        <authorList>
            <consortium name="Ensembl"/>
        </authorList>
    </citation>
    <scope>IDENTIFICATION</scope>
</reference>
<reference evidence="11" key="2">
    <citation type="submission" date="2025-09" db="UniProtKB">
        <authorList>
            <consortium name="Ensembl"/>
        </authorList>
    </citation>
    <scope>IDENTIFICATION</scope>
</reference>
<keyword evidence="9" id="KW-0812">Transmembrane</keyword>
<evidence type="ECO:0000259" key="10">
    <source>
        <dbReference type="Pfam" id="PF00501"/>
    </source>
</evidence>
<keyword evidence="12" id="KW-1185">Reference proteome</keyword>
<dbReference type="GO" id="GO:0005886">
    <property type="term" value="C:plasma membrane"/>
    <property type="evidence" value="ECO:0007669"/>
    <property type="project" value="TreeGrafter"/>
</dbReference>
<dbReference type="InterPro" id="IPR042099">
    <property type="entry name" value="ANL_N_sf"/>
</dbReference>
<dbReference type="InterPro" id="IPR020845">
    <property type="entry name" value="AMP-binding_CS"/>
</dbReference>
<proteinExistence type="inferred from homology"/>
<evidence type="ECO:0000256" key="3">
    <source>
        <dbReference type="ARBA" id="ARBA00022832"/>
    </source>
</evidence>
<feature type="domain" description="AMP-dependent synthetase/ligase" evidence="10">
    <location>
        <begin position="109"/>
        <end position="426"/>
    </location>
</feature>